<gene>
    <name evidence="3" type="ORF">ROHU_016873</name>
</gene>
<keyword evidence="4" id="KW-1185">Reference proteome</keyword>
<dbReference type="PANTHER" id="PTHR24401:SF29">
    <property type="entry name" value="SI:CH211-243P7.3-RELATED"/>
    <property type="match status" value="1"/>
</dbReference>
<dbReference type="EMBL" id="QBIY01011445">
    <property type="protein sequence ID" value="RXN31552.1"/>
    <property type="molecule type" value="Genomic_DNA"/>
</dbReference>
<sequence>MAEEVEKYERKQEMQAEARATGDQGCLMVEFGDFQGRSMRDVYEDQSKEAQALIRYLVKADARPNTNMALFKTYVLKRQGSAVGASVRQPAHPPATASTSAPPPAAIRAGVQQTATVKALLARGKHLSPSQLARKLMSPVKPYPLLQSTLPPPAAEPPAKHLAQRQLFTSGTSVPATEGEDDDEELVFAASQCEAQLNTETCAGPSPSAEAAKTPDLPHHQPPSELPSHWKDHLPPFQHEWIRNTLFKANPRTGKPELVSQLKFWWYPPQPPLLHNQPPASPDLFFCRPLFLWMPLKMWLFPLVCVRPDCGKHRLTAAGLYCTVCKVLDIDGWYDLATEYLECKCCKKKYPAWSEDILGQLDMGHRSQFPALLTYRYSCDNRVLRMMRERTLGNSVTQLYKKLMEQHSEAWTQRVLQYLTACEPFTRSSLVQPPVFAEPPLLPALPKPKWLLAVYARDVLGRLHEVTKKLAGAASGTAAWCTNVGNEHGQVLVSVLTAAEGHGLDPMAAGLMTRYRDAGEAAPKVMYVDRDCCSQHGQSRVKIMFSEWIELEVRLDIWHFMRRFAAGVTTEAHPLYGIFMARLSTCIFQWDAEDVAALRRAKEGTSASDAHFQAYLLEGLMRWNDDRMEDAINGASSIQSYGSAMREAVDQLSRTVFGKPWDERYRPPGAYTGKKFLHLFFCELLGMEYLYSQTGKTLTPVLQNPEEEDRLVKEVDDQDLQDEGFDEEIMEDITVPVLYEDDPCRDLRNSPSSLPLPQSPASLAEPSTSSGGDGQHLAPAPSVTSQPSDPGSSLSDEAQGAVVGPDGIAGWDKVQNLAGYLVGLREAPYLTDLQVTEAIRLWTALSDFDKQRINYQPRHQSQLTHGRFKAPKRSGVTPGVESVKRCLIGHPGGPAQWPNTSRLVEAICIELCALHKSPTKKAGVCTPRWSKILSDYHHIRDLVLNCRRLMDETMIQLFELNQKTLIQWFQRRQKNQETSVLAQGLTSPDPIAVADTQLPPAREKMDEAPSTSGPKHPFILPPNREGQAPILRPGRRPAAATTECPIAPAPTASGVVQPISAPGSLLGTLVLNPGMTVSVVLPSSGASTSGAGPAPPAPASDAPLSRYTQSNRRRRALEKESVHKRKYVRGVTFNTCSKCGQPKTKEFGHSRYDDVVTYEQLKEMMSTGNIQLFDVREPDELEAGFIPGATNIPLGDVEQALRLNPDQFRERYGVPKPGLEDSDFVLYCQSGGRSFKALETARGLGYSRARHYAGGYSEWVQLEPQ</sequence>
<feature type="compositionally biased region" description="Low complexity" evidence="1">
    <location>
        <begin position="750"/>
        <end position="767"/>
    </location>
</feature>
<dbReference type="Pfam" id="PF00581">
    <property type="entry name" value="Rhodanese"/>
    <property type="match status" value="1"/>
</dbReference>
<dbReference type="AlphaFoldDB" id="A0A498NI55"/>
<dbReference type="PROSITE" id="PS50206">
    <property type="entry name" value="RHODANESE_3"/>
    <property type="match status" value="1"/>
</dbReference>
<feature type="domain" description="Rhodanese" evidence="2">
    <location>
        <begin position="1166"/>
        <end position="1264"/>
    </location>
</feature>
<proteinExistence type="predicted"/>
<feature type="compositionally biased region" description="Basic and acidic residues" evidence="1">
    <location>
        <begin position="1"/>
        <end position="16"/>
    </location>
</feature>
<feature type="region of interest" description="Disordered" evidence="1">
    <location>
        <begin position="1"/>
        <end position="22"/>
    </location>
</feature>
<dbReference type="Proteomes" id="UP000290572">
    <property type="component" value="Unassembled WGS sequence"/>
</dbReference>
<dbReference type="Pfam" id="PF20499">
    <property type="entry name" value="DUF6729"/>
    <property type="match status" value="1"/>
</dbReference>
<feature type="region of interest" description="Disordered" evidence="1">
    <location>
        <begin position="742"/>
        <end position="801"/>
    </location>
</feature>
<dbReference type="PANTHER" id="PTHR24401">
    <property type="entry name" value="SI:CH211-243P7.3-RELATED"/>
    <property type="match status" value="1"/>
</dbReference>
<evidence type="ECO:0000313" key="3">
    <source>
        <dbReference type="EMBL" id="RXN31552.1"/>
    </source>
</evidence>
<feature type="compositionally biased region" description="Polar residues" evidence="1">
    <location>
        <begin position="782"/>
        <end position="796"/>
    </location>
</feature>
<protein>
    <submittedName>
        <fullName evidence="3">Epithelial-stromal interaction 1</fullName>
    </submittedName>
</protein>
<reference evidence="3 4" key="1">
    <citation type="submission" date="2018-03" db="EMBL/GenBank/DDBJ databases">
        <title>Draft genome sequence of Rohu Carp (Labeo rohita).</title>
        <authorList>
            <person name="Das P."/>
            <person name="Kushwaha B."/>
            <person name="Joshi C.G."/>
            <person name="Kumar D."/>
            <person name="Nagpure N.S."/>
            <person name="Sahoo L."/>
            <person name="Das S.P."/>
            <person name="Bit A."/>
            <person name="Patnaik S."/>
            <person name="Meher P.K."/>
            <person name="Jayasankar P."/>
            <person name="Koringa P.G."/>
            <person name="Patel N.V."/>
            <person name="Hinsu A.T."/>
            <person name="Kumar R."/>
            <person name="Pandey M."/>
            <person name="Agarwal S."/>
            <person name="Srivastava S."/>
            <person name="Singh M."/>
            <person name="Iquebal M.A."/>
            <person name="Jaiswal S."/>
            <person name="Angadi U.B."/>
            <person name="Kumar N."/>
            <person name="Raza M."/>
            <person name="Shah T.M."/>
            <person name="Rai A."/>
            <person name="Jena J.K."/>
        </authorList>
    </citation>
    <scope>NUCLEOTIDE SEQUENCE [LARGE SCALE GENOMIC DNA]</scope>
    <source>
        <strain evidence="3">DASCIFA01</strain>
        <tissue evidence="3">Testis</tissue>
    </source>
</reference>
<evidence type="ECO:0000313" key="4">
    <source>
        <dbReference type="Proteomes" id="UP000290572"/>
    </source>
</evidence>
<feature type="region of interest" description="Disordered" evidence="1">
    <location>
        <begin position="1084"/>
        <end position="1120"/>
    </location>
</feature>
<feature type="region of interest" description="Disordered" evidence="1">
    <location>
        <begin position="200"/>
        <end position="227"/>
    </location>
</feature>
<dbReference type="STRING" id="84645.A0A498NI55"/>
<feature type="region of interest" description="Disordered" evidence="1">
    <location>
        <begin position="1002"/>
        <end position="1024"/>
    </location>
</feature>
<evidence type="ECO:0000259" key="2">
    <source>
        <dbReference type="PROSITE" id="PS50206"/>
    </source>
</evidence>
<accession>A0A498NI55</accession>
<organism evidence="3 4">
    <name type="scientific">Labeo rohita</name>
    <name type="common">Indian major carp</name>
    <name type="synonym">Cyprinus rohita</name>
    <dbReference type="NCBI Taxonomy" id="84645"/>
    <lineage>
        <taxon>Eukaryota</taxon>
        <taxon>Metazoa</taxon>
        <taxon>Chordata</taxon>
        <taxon>Craniata</taxon>
        <taxon>Vertebrata</taxon>
        <taxon>Euteleostomi</taxon>
        <taxon>Actinopterygii</taxon>
        <taxon>Neopterygii</taxon>
        <taxon>Teleostei</taxon>
        <taxon>Ostariophysi</taxon>
        <taxon>Cypriniformes</taxon>
        <taxon>Cyprinidae</taxon>
        <taxon>Labeoninae</taxon>
        <taxon>Labeonini</taxon>
        <taxon>Labeo</taxon>
    </lineage>
</organism>
<dbReference type="InterPro" id="IPR001763">
    <property type="entry name" value="Rhodanese-like_dom"/>
</dbReference>
<dbReference type="InterPro" id="IPR046616">
    <property type="entry name" value="DUF6729"/>
</dbReference>
<dbReference type="Gene3D" id="3.40.250.10">
    <property type="entry name" value="Rhodanese-like domain"/>
    <property type="match status" value="1"/>
</dbReference>
<comment type="caution">
    <text evidence="3">The sequence shown here is derived from an EMBL/GenBank/DDBJ whole genome shotgun (WGS) entry which is preliminary data.</text>
</comment>
<feature type="region of interest" description="Disordered" evidence="1">
    <location>
        <begin position="85"/>
        <end position="104"/>
    </location>
</feature>
<dbReference type="InterPro" id="IPR036873">
    <property type="entry name" value="Rhodanese-like_dom_sf"/>
</dbReference>
<name>A0A498NI55_LABRO</name>
<dbReference type="SUPFAM" id="SSF52821">
    <property type="entry name" value="Rhodanese/Cell cycle control phosphatase"/>
    <property type="match status" value="1"/>
</dbReference>
<feature type="compositionally biased region" description="Basic residues" evidence="1">
    <location>
        <begin position="1111"/>
        <end position="1120"/>
    </location>
</feature>
<evidence type="ECO:0000256" key="1">
    <source>
        <dbReference type="SAM" id="MobiDB-lite"/>
    </source>
</evidence>
<dbReference type="SMART" id="SM00450">
    <property type="entry name" value="RHOD"/>
    <property type="match status" value="1"/>
</dbReference>